<keyword evidence="3" id="KW-0378">Hydrolase</keyword>
<dbReference type="GO" id="GO:0005634">
    <property type="term" value="C:nucleus"/>
    <property type="evidence" value="ECO:0007669"/>
    <property type="project" value="TreeGrafter"/>
</dbReference>
<evidence type="ECO:0000256" key="2">
    <source>
        <dbReference type="ARBA" id="ARBA00022670"/>
    </source>
</evidence>
<dbReference type="InterPro" id="IPR038765">
    <property type="entry name" value="Papain-like_cys_pep_sf"/>
</dbReference>
<name>A0A8W8NZQ2_MAGGI</name>
<accession>A0A8W8NZQ2</accession>
<keyword evidence="2" id="KW-0645">Protease</keyword>
<feature type="domain" description="Ubiquitin-like protease family profile" evidence="5">
    <location>
        <begin position="1"/>
        <end position="182"/>
    </location>
</feature>
<dbReference type="AlphaFoldDB" id="A0A8W8NZQ2"/>
<dbReference type="Gene3D" id="3.30.40.10">
    <property type="entry name" value="Zinc/RING finger domain, C3HC4 (zinc finger)"/>
    <property type="match status" value="1"/>
</dbReference>
<comment type="similarity">
    <text evidence="1">Belongs to the peptidase C48 family.</text>
</comment>
<keyword evidence="7" id="KW-1185">Reference proteome</keyword>
<dbReference type="InterPro" id="IPR003653">
    <property type="entry name" value="Peptidase_C48_C"/>
</dbReference>
<evidence type="ECO:0000256" key="3">
    <source>
        <dbReference type="ARBA" id="ARBA00022801"/>
    </source>
</evidence>
<proteinExistence type="inferred from homology"/>
<dbReference type="SUPFAM" id="SSF57903">
    <property type="entry name" value="FYVE/PHD zinc finger"/>
    <property type="match status" value="1"/>
</dbReference>
<evidence type="ECO:0000259" key="5">
    <source>
        <dbReference type="PROSITE" id="PS50600"/>
    </source>
</evidence>
<evidence type="ECO:0000256" key="4">
    <source>
        <dbReference type="ARBA" id="ARBA00022807"/>
    </source>
</evidence>
<protein>
    <recommendedName>
        <fullName evidence="5">Ubiquitin-like protease family profile domain-containing protein</fullName>
    </recommendedName>
</protein>
<dbReference type="GO" id="GO:0006508">
    <property type="term" value="P:proteolysis"/>
    <property type="evidence" value="ECO:0007669"/>
    <property type="project" value="UniProtKB-KW"/>
</dbReference>
<dbReference type="Proteomes" id="UP000005408">
    <property type="component" value="Unassembled WGS sequence"/>
</dbReference>
<dbReference type="SUPFAM" id="SSF54001">
    <property type="entry name" value="Cysteine proteinases"/>
    <property type="match status" value="1"/>
</dbReference>
<dbReference type="Pfam" id="PF02902">
    <property type="entry name" value="Peptidase_C48"/>
    <property type="match status" value="1"/>
</dbReference>
<dbReference type="EnsemblMetazoa" id="G7796.1">
    <property type="protein sequence ID" value="G7796.1:cds"/>
    <property type="gene ID" value="G7796"/>
</dbReference>
<evidence type="ECO:0000256" key="1">
    <source>
        <dbReference type="ARBA" id="ARBA00005234"/>
    </source>
</evidence>
<evidence type="ECO:0000313" key="6">
    <source>
        <dbReference type="EnsemblMetazoa" id="G7796.1:cds"/>
    </source>
</evidence>
<dbReference type="PANTHER" id="PTHR12606">
    <property type="entry name" value="SENTRIN/SUMO-SPECIFIC PROTEASE"/>
    <property type="match status" value="1"/>
</dbReference>
<keyword evidence="4" id="KW-0788">Thiol protease</keyword>
<dbReference type="PANTHER" id="PTHR12606:SF141">
    <property type="entry name" value="GH15225P-RELATED"/>
    <property type="match status" value="1"/>
</dbReference>
<dbReference type="InterPro" id="IPR011011">
    <property type="entry name" value="Znf_FYVE_PHD"/>
</dbReference>
<reference evidence="6" key="1">
    <citation type="submission" date="2022-08" db="UniProtKB">
        <authorList>
            <consortium name="EnsemblMetazoa"/>
        </authorList>
    </citation>
    <scope>IDENTIFICATION</scope>
    <source>
        <strain evidence="6">05x7-T-G4-1.051#20</strain>
    </source>
</reference>
<dbReference type="GO" id="GO:0016929">
    <property type="term" value="F:deSUMOylase activity"/>
    <property type="evidence" value="ECO:0007669"/>
    <property type="project" value="TreeGrafter"/>
</dbReference>
<evidence type="ECO:0000313" key="7">
    <source>
        <dbReference type="Proteomes" id="UP000005408"/>
    </source>
</evidence>
<dbReference type="PROSITE" id="PS50600">
    <property type="entry name" value="ULP_PROTEASE"/>
    <property type="match status" value="1"/>
</dbReference>
<organism evidence="6 7">
    <name type="scientific">Magallana gigas</name>
    <name type="common">Pacific oyster</name>
    <name type="synonym">Crassostrea gigas</name>
    <dbReference type="NCBI Taxonomy" id="29159"/>
    <lineage>
        <taxon>Eukaryota</taxon>
        <taxon>Metazoa</taxon>
        <taxon>Spiralia</taxon>
        <taxon>Lophotrochozoa</taxon>
        <taxon>Mollusca</taxon>
        <taxon>Bivalvia</taxon>
        <taxon>Autobranchia</taxon>
        <taxon>Pteriomorphia</taxon>
        <taxon>Ostreida</taxon>
        <taxon>Ostreoidea</taxon>
        <taxon>Ostreidae</taxon>
        <taxon>Magallana</taxon>
    </lineage>
</organism>
<dbReference type="Gene3D" id="3.40.395.10">
    <property type="entry name" value="Adenoviral Proteinase, Chain A"/>
    <property type="match status" value="1"/>
</dbReference>
<sequence length="273" mass="32018">METINEVPNHLEKVPLRHFPKLPASTKLVIGSNSITGKDLNCLYDHTCLSWPPAERERTLLQKNEILILPCFPMEKWTRRDYLPWLYPNVKFSSYAFILMPICSNHHWIHLVASVSKKTVLVLDPLGHQHPDIEHKWGEYMYTREKYIPEGLEKWSSEHQAVSRQRDGNSCGVFVLMYAEAILCNVNVQIMRQCQVAIYRRYIKQELMDGTKEEDDVCQIPFCRKPKSGIWTQCQDCSIWVHLQCSNNNRRKVSKEDHICLLCVWREECKLGC</sequence>
<dbReference type="InterPro" id="IPR013083">
    <property type="entry name" value="Znf_RING/FYVE/PHD"/>
</dbReference>
<dbReference type="GO" id="GO:0016926">
    <property type="term" value="P:protein desumoylation"/>
    <property type="evidence" value="ECO:0007669"/>
    <property type="project" value="TreeGrafter"/>
</dbReference>